<accession>A0A2S8G3Y3</accession>
<proteinExistence type="predicted"/>
<dbReference type="RefSeq" id="WP_105350160.1">
    <property type="nucleotide sequence ID" value="NZ_PUIA01000016.1"/>
</dbReference>
<dbReference type="Gene3D" id="3.60.21.10">
    <property type="match status" value="1"/>
</dbReference>
<dbReference type="InterPro" id="IPR029052">
    <property type="entry name" value="Metallo-depent_PP-like"/>
</dbReference>
<dbReference type="Pfam" id="PF00149">
    <property type="entry name" value="Metallophos"/>
    <property type="match status" value="1"/>
</dbReference>
<organism evidence="2 3">
    <name type="scientific">Blastopirellula marina</name>
    <dbReference type="NCBI Taxonomy" id="124"/>
    <lineage>
        <taxon>Bacteria</taxon>
        <taxon>Pseudomonadati</taxon>
        <taxon>Planctomycetota</taxon>
        <taxon>Planctomycetia</taxon>
        <taxon>Pirellulales</taxon>
        <taxon>Pirellulaceae</taxon>
        <taxon>Blastopirellula</taxon>
    </lineage>
</organism>
<reference evidence="2 3" key="1">
    <citation type="submission" date="2018-02" db="EMBL/GenBank/DDBJ databases">
        <title>Comparative genomes isolates from brazilian mangrove.</title>
        <authorList>
            <person name="Araujo J.E."/>
            <person name="Taketani R.G."/>
            <person name="Silva M.C.P."/>
            <person name="Loureco M.V."/>
            <person name="Andreote F.D."/>
        </authorList>
    </citation>
    <scope>NUCLEOTIDE SEQUENCE [LARGE SCALE GENOMIC DNA]</scope>
    <source>
        <strain evidence="2 3">HEX-2 MGV</strain>
    </source>
</reference>
<dbReference type="EMBL" id="PUIA01000016">
    <property type="protein sequence ID" value="PQO38961.1"/>
    <property type="molecule type" value="Genomic_DNA"/>
</dbReference>
<dbReference type="Proteomes" id="UP000240009">
    <property type="component" value="Unassembled WGS sequence"/>
</dbReference>
<dbReference type="OrthoDB" id="2729229at2"/>
<comment type="caution">
    <text evidence="2">The sequence shown here is derived from an EMBL/GenBank/DDBJ whole genome shotgun (WGS) entry which is preliminary data.</text>
</comment>
<dbReference type="AlphaFoldDB" id="A0A2S8G3Y3"/>
<evidence type="ECO:0000313" key="3">
    <source>
        <dbReference type="Proteomes" id="UP000240009"/>
    </source>
</evidence>
<gene>
    <name evidence="2" type="ORF">C5Y96_03555</name>
</gene>
<dbReference type="InterPro" id="IPR004843">
    <property type="entry name" value="Calcineurin-like_PHP"/>
</dbReference>
<evidence type="ECO:0000313" key="2">
    <source>
        <dbReference type="EMBL" id="PQO38961.1"/>
    </source>
</evidence>
<dbReference type="SUPFAM" id="SSF56300">
    <property type="entry name" value="Metallo-dependent phosphatases"/>
    <property type="match status" value="1"/>
</dbReference>
<feature type="domain" description="Calcineurin-like phosphoesterase" evidence="1">
    <location>
        <begin position="48"/>
        <end position="244"/>
    </location>
</feature>
<protein>
    <recommendedName>
        <fullName evidence="1">Calcineurin-like phosphoesterase domain-containing protein</fullName>
    </recommendedName>
</protein>
<evidence type="ECO:0000259" key="1">
    <source>
        <dbReference type="Pfam" id="PF00149"/>
    </source>
</evidence>
<sequence>MKIISIAEQPCWHLPFLNAGKGPGGFYREILTVQTGLVDKLPEGLDAIVATADLQGRETFDSAGGGPLRLLGEVLPRILATEILPELGIDSQRTGVILAGDLYTVPALDKRGGSGDVTTVWQAFGREFQWVTGVAGNHDTFGEYYRPASRMGHKIHYLDGEEVRLSGLCIAGIGGIVGNPRRPQRKTDQQFAECLERCIHDNLDILILHDGPGVPDQGLKGSALIRMTVDLLPPRLIIRGHAHWETPLAQLPRGTDVLNVDGRVIILRVCNKKSST</sequence>
<dbReference type="GO" id="GO:0016787">
    <property type="term" value="F:hydrolase activity"/>
    <property type="evidence" value="ECO:0007669"/>
    <property type="project" value="InterPro"/>
</dbReference>
<name>A0A2S8G3Y3_9BACT</name>